<dbReference type="Proteomes" id="UP000572680">
    <property type="component" value="Unassembled WGS sequence"/>
</dbReference>
<evidence type="ECO:0000256" key="1">
    <source>
        <dbReference type="SAM" id="MobiDB-lite"/>
    </source>
</evidence>
<keyword evidence="2" id="KW-0812">Transmembrane</keyword>
<protein>
    <submittedName>
        <fullName evidence="3">Uncharacterized protein</fullName>
    </submittedName>
</protein>
<feature type="compositionally biased region" description="Low complexity" evidence="1">
    <location>
        <begin position="249"/>
        <end position="260"/>
    </location>
</feature>
<proteinExistence type="predicted"/>
<feature type="transmembrane region" description="Helical" evidence="2">
    <location>
        <begin position="97"/>
        <end position="117"/>
    </location>
</feature>
<organism evidence="3 4">
    <name type="scientific">Actinomadura namibiensis</name>
    <dbReference type="NCBI Taxonomy" id="182080"/>
    <lineage>
        <taxon>Bacteria</taxon>
        <taxon>Bacillati</taxon>
        <taxon>Actinomycetota</taxon>
        <taxon>Actinomycetes</taxon>
        <taxon>Streptosporangiales</taxon>
        <taxon>Thermomonosporaceae</taxon>
        <taxon>Actinomadura</taxon>
    </lineage>
</organism>
<dbReference type="AlphaFoldDB" id="A0A7W3QLU1"/>
<keyword evidence="4" id="KW-1185">Reference proteome</keyword>
<gene>
    <name evidence="3" type="ORF">HNR61_003535</name>
</gene>
<accession>A0A7W3QLU1</accession>
<keyword evidence="2" id="KW-1133">Transmembrane helix</keyword>
<evidence type="ECO:0000313" key="3">
    <source>
        <dbReference type="EMBL" id="MBA8951895.1"/>
    </source>
</evidence>
<name>A0A7W3QLU1_ACTNM</name>
<dbReference type="EMBL" id="JACJIA010000004">
    <property type="protein sequence ID" value="MBA8951895.1"/>
    <property type="molecule type" value="Genomic_DNA"/>
</dbReference>
<feature type="transmembrane region" description="Helical" evidence="2">
    <location>
        <begin position="123"/>
        <end position="140"/>
    </location>
</feature>
<feature type="region of interest" description="Disordered" evidence="1">
    <location>
        <begin position="248"/>
        <end position="337"/>
    </location>
</feature>
<feature type="transmembrane region" description="Helical" evidence="2">
    <location>
        <begin position="43"/>
        <end position="64"/>
    </location>
</feature>
<keyword evidence="2" id="KW-0472">Membrane</keyword>
<feature type="transmembrane region" description="Helical" evidence="2">
    <location>
        <begin position="70"/>
        <end position="90"/>
    </location>
</feature>
<evidence type="ECO:0000256" key="2">
    <source>
        <dbReference type="SAM" id="Phobius"/>
    </source>
</evidence>
<reference evidence="3 4" key="1">
    <citation type="submission" date="2020-08" db="EMBL/GenBank/DDBJ databases">
        <title>Genomic Encyclopedia of Type Strains, Phase IV (KMG-IV): sequencing the most valuable type-strain genomes for metagenomic binning, comparative biology and taxonomic classification.</title>
        <authorList>
            <person name="Goeker M."/>
        </authorList>
    </citation>
    <scope>NUCLEOTIDE SEQUENCE [LARGE SCALE GENOMIC DNA]</scope>
    <source>
        <strain evidence="3 4">DSM 44197</strain>
    </source>
</reference>
<sequence length="337" mass="35423">MSKVSSARRFGRSAYRSGLGHRGGPVTIIEDRVSRSHARTARVAFYVTAVVVGLLAAAIAASYVPALAALLIGGVLGWIVGVIVAAVITCWPVLRVLWWWAPEICLTLLGIFGWSLLTGHTNLLVRLVALALLVGVPAAIPASRRFLIACAWCLIVRHRLRVCFHEFIITNRSGTLPLILWAKPTPTGERVWAWLRPGLSLHDLQTRVDHIAVACWADTVTVEAASDSNAALVRIDIKRRTVLTGTVRPPLAALPGGAAPTDVAPGTDASPRQAPTALDLPDVPNPDTTATGKAAPKVAPTPNGTASAKTKTGKANAGGQAPQTAASSGGDDVSDWI</sequence>
<evidence type="ECO:0000313" key="4">
    <source>
        <dbReference type="Proteomes" id="UP000572680"/>
    </source>
</evidence>
<dbReference type="RefSeq" id="WP_182844204.1">
    <property type="nucleotide sequence ID" value="NZ_BAAALP010000108.1"/>
</dbReference>
<comment type="caution">
    <text evidence="3">The sequence shown here is derived from an EMBL/GenBank/DDBJ whole genome shotgun (WGS) entry which is preliminary data.</text>
</comment>